<accession>A0A179G4V2</accession>
<feature type="signal peptide" evidence="1">
    <location>
        <begin position="1"/>
        <end position="15"/>
    </location>
</feature>
<evidence type="ECO:0000313" key="3">
    <source>
        <dbReference type="Proteomes" id="UP000078397"/>
    </source>
</evidence>
<proteinExistence type="predicted"/>
<dbReference type="Proteomes" id="UP000078397">
    <property type="component" value="Unassembled WGS sequence"/>
</dbReference>
<keyword evidence="1" id="KW-0732">Signal</keyword>
<evidence type="ECO:0000256" key="1">
    <source>
        <dbReference type="SAM" id="SignalP"/>
    </source>
</evidence>
<reference evidence="2 3" key="1">
    <citation type="journal article" date="2016" name="PLoS Pathog.">
        <title>Biosynthesis of antibiotic leucinostatins in bio-control fungus Purpureocillium lilacinum and their inhibition on phytophthora revealed by genome mining.</title>
        <authorList>
            <person name="Wang G."/>
            <person name="Liu Z."/>
            <person name="Lin R."/>
            <person name="Li E."/>
            <person name="Mao Z."/>
            <person name="Ling J."/>
            <person name="Yang Y."/>
            <person name="Yin W.B."/>
            <person name="Xie B."/>
        </authorList>
    </citation>
    <scope>NUCLEOTIDE SEQUENCE [LARGE SCALE GENOMIC DNA]</scope>
    <source>
        <strain evidence="2">170</strain>
    </source>
</reference>
<organism evidence="2 3">
    <name type="scientific">Pochonia chlamydosporia 170</name>
    <dbReference type="NCBI Taxonomy" id="1380566"/>
    <lineage>
        <taxon>Eukaryota</taxon>
        <taxon>Fungi</taxon>
        <taxon>Dikarya</taxon>
        <taxon>Ascomycota</taxon>
        <taxon>Pezizomycotina</taxon>
        <taxon>Sordariomycetes</taxon>
        <taxon>Hypocreomycetidae</taxon>
        <taxon>Hypocreales</taxon>
        <taxon>Clavicipitaceae</taxon>
        <taxon>Pochonia</taxon>
    </lineage>
</organism>
<sequence length="205" mass="23142">MRIPNFMIFLSATAAATTCPPFPPSVIEYSSQFRQPKPPMVKPEFQTHFVQHKWNQNLSHIQIGYMYNSPSRKLVRVDETFEDGLASSTFDFANITNDGLVDNKLTSVFKDFGHPDVFRGYVNTNYPLIAADFLVKGNAVFAGLVERQLLSGQVASWSILYQGTIPVTVFVDGCNVVQGYDYFYPVERTRVTTSFFNTRVGKVDI</sequence>
<feature type="chain" id="PRO_5012542938" evidence="1">
    <location>
        <begin position="16"/>
        <end position="205"/>
    </location>
</feature>
<comment type="caution">
    <text evidence="2">The sequence shown here is derived from an EMBL/GenBank/DDBJ whole genome shotgun (WGS) entry which is preliminary data.</text>
</comment>
<dbReference type="GeneID" id="28854654"/>
<gene>
    <name evidence="2" type="ORF">VFPPC_12883</name>
</gene>
<dbReference type="OrthoDB" id="3535343at2759"/>
<dbReference type="AlphaFoldDB" id="A0A179G4V2"/>
<dbReference type="RefSeq" id="XP_018148977.1">
    <property type="nucleotide sequence ID" value="XM_018290660.1"/>
</dbReference>
<dbReference type="EMBL" id="LSBJ02000001">
    <property type="protein sequence ID" value="OAQ72894.1"/>
    <property type="molecule type" value="Genomic_DNA"/>
</dbReference>
<keyword evidence="3" id="KW-1185">Reference proteome</keyword>
<protein>
    <submittedName>
        <fullName evidence="2">Uncharacterized protein</fullName>
    </submittedName>
</protein>
<evidence type="ECO:0000313" key="2">
    <source>
        <dbReference type="EMBL" id="OAQ72894.1"/>
    </source>
</evidence>
<dbReference type="KEGG" id="pchm:VFPPC_12883"/>
<name>A0A179G4V2_METCM</name>